<evidence type="ECO:0000313" key="2">
    <source>
        <dbReference type="Proteomes" id="UP000014204"/>
    </source>
</evidence>
<evidence type="ECO:0000313" key="1">
    <source>
        <dbReference type="EMBL" id="EOS51131.1"/>
    </source>
</evidence>
<dbReference type="Proteomes" id="UP000014204">
    <property type="component" value="Unassembled WGS sequence"/>
</dbReference>
<dbReference type="STRING" id="1235794.C811_01549"/>
<dbReference type="OrthoDB" id="8781114at2"/>
<sequence>MFYFDHENPQVLFCDIREDFAKTLCDGRSFKVKPDMAADVTELPFDAGTFPLVIFDSPHLLRGSGWMVDKYGKLPKDWREWMTRAFSECWRVLRPAGTLVFKWNECHVALSEILKCAPAKPVCGNRKPTNSKTHWLLFFKPE</sequence>
<dbReference type="RefSeq" id="WP_016309749.1">
    <property type="nucleotide sequence ID" value="NZ_KE159646.1"/>
</dbReference>
<reference evidence="1 2" key="1">
    <citation type="submission" date="2013-04" db="EMBL/GenBank/DDBJ databases">
        <title>The Genome Sequence of Enterorhabdus caecimuris B7.</title>
        <authorList>
            <consortium name="The Broad Institute Genomics Platform"/>
            <consortium name="The Broad Institute Genome Sequencing Center for Infectious Disease"/>
            <person name="Earl A."/>
            <person name="Xavier R."/>
            <person name="Elson C."/>
            <person name="Duck W."/>
            <person name="Walker B."/>
            <person name="Young S."/>
            <person name="Zeng Q."/>
            <person name="Gargeya S."/>
            <person name="Fitzgerald M."/>
            <person name="Haas B."/>
            <person name="Abouelleil A."/>
            <person name="Allen A.W."/>
            <person name="Alvarado L."/>
            <person name="Arachchi H.M."/>
            <person name="Berlin A.M."/>
            <person name="Chapman S.B."/>
            <person name="Gainer-Dewar J."/>
            <person name="Goldberg J."/>
            <person name="Griggs A."/>
            <person name="Gujja S."/>
            <person name="Hansen M."/>
            <person name="Howarth C."/>
            <person name="Imamovic A."/>
            <person name="Ireland A."/>
            <person name="Larimer J."/>
            <person name="McCowan C."/>
            <person name="Murphy C."/>
            <person name="Pearson M."/>
            <person name="Poon T.W."/>
            <person name="Priest M."/>
            <person name="Roberts A."/>
            <person name="Saif S."/>
            <person name="Shea T."/>
            <person name="Sisk P."/>
            <person name="Sykes S."/>
            <person name="Wortman J."/>
            <person name="Nusbaum C."/>
            <person name="Birren B."/>
        </authorList>
    </citation>
    <scope>NUCLEOTIDE SEQUENCE [LARGE SCALE GENOMIC DNA]</scope>
    <source>
        <strain evidence="1 2">B7</strain>
    </source>
</reference>
<dbReference type="GeneID" id="82191026"/>
<gene>
    <name evidence="1" type="ORF">C811_01549</name>
</gene>
<dbReference type="InterPro" id="IPR029063">
    <property type="entry name" value="SAM-dependent_MTases_sf"/>
</dbReference>
<dbReference type="eggNOG" id="COG2226">
    <property type="taxonomic scope" value="Bacteria"/>
</dbReference>
<protein>
    <recommendedName>
        <fullName evidence="3">Methyltransferase type 11 domain-containing protein</fullName>
    </recommendedName>
</protein>
<comment type="caution">
    <text evidence="1">The sequence shown here is derived from an EMBL/GenBank/DDBJ whole genome shotgun (WGS) entry which is preliminary data.</text>
</comment>
<dbReference type="AlphaFoldDB" id="R9KY35"/>
<dbReference type="Gene3D" id="3.40.50.150">
    <property type="entry name" value="Vaccinia Virus protein VP39"/>
    <property type="match status" value="1"/>
</dbReference>
<evidence type="ECO:0008006" key="3">
    <source>
        <dbReference type="Google" id="ProtNLM"/>
    </source>
</evidence>
<dbReference type="EMBL" id="ASSY01000008">
    <property type="protein sequence ID" value="EOS51131.1"/>
    <property type="molecule type" value="Genomic_DNA"/>
</dbReference>
<dbReference type="SUPFAM" id="SSF53335">
    <property type="entry name" value="S-adenosyl-L-methionine-dependent methyltransferases"/>
    <property type="match status" value="1"/>
</dbReference>
<dbReference type="PATRIC" id="fig|1235794.3.peg.1536"/>
<keyword evidence="2" id="KW-1185">Reference proteome</keyword>
<accession>R9KY35</accession>
<dbReference type="HOGENOM" id="CLU_114151_0_0_11"/>
<proteinExistence type="predicted"/>
<name>R9KY35_9ACTN</name>
<organism evidence="1 2">
    <name type="scientific">Adlercreutzia caecimuris B7</name>
    <dbReference type="NCBI Taxonomy" id="1235794"/>
    <lineage>
        <taxon>Bacteria</taxon>
        <taxon>Bacillati</taxon>
        <taxon>Actinomycetota</taxon>
        <taxon>Coriobacteriia</taxon>
        <taxon>Eggerthellales</taxon>
        <taxon>Eggerthellaceae</taxon>
        <taxon>Adlercreutzia</taxon>
    </lineage>
</organism>